<reference evidence="3" key="1">
    <citation type="submission" date="2020-11" db="EMBL/GenBank/DDBJ databases">
        <authorList>
            <consortium name="DOE Joint Genome Institute"/>
            <person name="Ahrendt S."/>
            <person name="Riley R."/>
            <person name="Andreopoulos W."/>
            <person name="Labutti K."/>
            <person name="Pangilinan J."/>
            <person name="Ruiz-Duenas F.J."/>
            <person name="Barrasa J.M."/>
            <person name="Sanchez-Garcia M."/>
            <person name="Camarero S."/>
            <person name="Miyauchi S."/>
            <person name="Serrano A."/>
            <person name="Linde D."/>
            <person name="Babiker R."/>
            <person name="Drula E."/>
            <person name="Ayuso-Fernandez I."/>
            <person name="Pacheco R."/>
            <person name="Padilla G."/>
            <person name="Ferreira P."/>
            <person name="Barriuso J."/>
            <person name="Kellner H."/>
            <person name="Castanera R."/>
            <person name="Alfaro M."/>
            <person name="Ramirez L."/>
            <person name="Pisabarro A.G."/>
            <person name="Kuo A."/>
            <person name="Tritt A."/>
            <person name="Lipzen A."/>
            <person name="He G."/>
            <person name="Yan M."/>
            <person name="Ng V."/>
            <person name="Cullen D."/>
            <person name="Martin F."/>
            <person name="Rosso M.-N."/>
            <person name="Henrissat B."/>
            <person name="Hibbett D."/>
            <person name="Martinez A.T."/>
            <person name="Grigoriev I.V."/>
        </authorList>
    </citation>
    <scope>NUCLEOTIDE SEQUENCE</scope>
    <source>
        <strain evidence="3">AH 40177</strain>
    </source>
</reference>
<dbReference type="InterPro" id="IPR008972">
    <property type="entry name" value="Cupredoxin"/>
</dbReference>
<feature type="compositionally biased region" description="Polar residues" evidence="1">
    <location>
        <begin position="310"/>
        <end position="323"/>
    </location>
</feature>
<evidence type="ECO:0000256" key="2">
    <source>
        <dbReference type="SAM" id="Phobius"/>
    </source>
</evidence>
<dbReference type="Proteomes" id="UP000772434">
    <property type="component" value="Unassembled WGS sequence"/>
</dbReference>
<dbReference type="SUPFAM" id="SSF49503">
    <property type="entry name" value="Cupredoxins"/>
    <property type="match status" value="1"/>
</dbReference>
<dbReference type="EMBL" id="JADNRY010000129">
    <property type="protein sequence ID" value="KAF9064186.1"/>
    <property type="molecule type" value="Genomic_DNA"/>
</dbReference>
<accession>A0A9P5U2R2</accession>
<keyword evidence="2" id="KW-1133">Transmembrane helix</keyword>
<evidence type="ECO:0000313" key="3">
    <source>
        <dbReference type="EMBL" id="KAF9064186.1"/>
    </source>
</evidence>
<gene>
    <name evidence="3" type="ORF">BDP27DRAFT_1426128</name>
</gene>
<feature type="compositionally biased region" description="Polar residues" evidence="1">
    <location>
        <begin position="287"/>
        <end position="300"/>
    </location>
</feature>
<feature type="region of interest" description="Disordered" evidence="1">
    <location>
        <begin position="227"/>
        <end position="323"/>
    </location>
</feature>
<evidence type="ECO:0000313" key="4">
    <source>
        <dbReference type="Proteomes" id="UP000772434"/>
    </source>
</evidence>
<dbReference type="AlphaFoldDB" id="A0A9P5U2R2"/>
<protein>
    <submittedName>
        <fullName evidence="3">Uncharacterized protein</fullName>
    </submittedName>
</protein>
<dbReference type="Gene3D" id="2.60.40.420">
    <property type="entry name" value="Cupredoxins - blue copper proteins"/>
    <property type="match status" value="1"/>
</dbReference>
<evidence type="ECO:0000256" key="1">
    <source>
        <dbReference type="SAM" id="MobiDB-lite"/>
    </source>
</evidence>
<comment type="caution">
    <text evidence="3">The sequence shown here is derived from an EMBL/GenBank/DDBJ whole genome shotgun (WGS) entry which is preliminary data.</text>
</comment>
<feature type="compositionally biased region" description="Low complexity" evidence="1">
    <location>
        <begin position="372"/>
        <end position="383"/>
    </location>
</feature>
<proteinExistence type="predicted"/>
<dbReference type="OrthoDB" id="1921208at2759"/>
<sequence>MFLGVGGAKPNNAHISSSTKVTVGDDGSFYNPPTVAAGMNDIINFVFTGLGQHSVTQSSLATPCLPLEGGFNSGLTSLSNSTDPNKAPVWQLKITNASIPIYYFCTKSTPLSHCSAGMSNQSPSQEVYSSMLSLAKSTTSTVTFDLIPYAATGKGAVAQQTLALSSVGNEFLTARSSGTHTPTSTPSNNKKSDTGAIVGGAVGGALGAGLIVIGIVLLLLRRHRHASKNPPPQMYQQYYTPPPTAGTTNRGMSEHTKATPDSGTIPIPISPSPHQQVPPGAWRTGNEESPYSSNRNTGYTVLNPDDSSPLAGSNRLSNRSQNDYGTNIQTLAKEVAAVMLQNNTEVSEEGMSSGRQVVETTANNKVRLYHGSSLSESPLESPPQYQANE</sequence>
<organism evidence="3 4">
    <name type="scientific">Rhodocollybia butyracea</name>
    <dbReference type="NCBI Taxonomy" id="206335"/>
    <lineage>
        <taxon>Eukaryota</taxon>
        <taxon>Fungi</taxon>
        <taxon>Dikarya</taxon>
        <taxon>Basidiomycota</taxon>
        <taxon>Agaricomycotina</taxon>
        <taxon>Agaricomycetes</taxon>
        <taxon>Agaricomycetidae</taxon>
        <taxon>Agaricales</taxon>
        <taxon>Marasmiineae</taxon>
        <taxon>Omphalotaceae</taxon>
        <taxon>Rhodocollybia</taxon>
    </lineage>
</organism>
<name>A0A9P5U2R2_9AGAR</name>
<keyword evidence="2" id="KW-0472">Membrane</keyword>
<keyword evidence="2" id="KW-0812">Transmembrane</keyword>
<feature type="transmembrane region" description="Helical" evidence="2">
    <location>
        <begin position="196"/>
        <end position="220"/>
    </location>
</feature>
<feature type="region of interest" description="Disordered" evidence="1">
    <location>
        <begin position="361"/>
        <end position="389"/>
    </location>
</feature>
<keyword evidence="4" id="KW-1185">Reference proteome</keyword>